<evidence type="ECO:0000313" key="2">
    <source>
        <dbReference type="EMBL" id="KAB8074579.1"/>
    </source>
</evidence>
<dbReference type="EMBL" id="ML732207">
    <property type="protein sequence ID" value="KAB8074579.1"/>
    <property type="molecule type" value="Genomic_DNA"/>
</dbReference>
<proteinExistence type="predicted"/>
<feature type="compositionally biased region" description="Polar residues" evidence="1">
    <location>
        <begin position="12"/>
        <end position="29"/>
    </location>
</feature>
<evidence type="ECO:0000256" key="1">
    <source>
        <dbReference type="SAM" id="MobiDB-lite"/>
    </source>
</evidence>
<organism evidence="2 3">
    <name type="scientific">Aspergillus leporis</name>
    <dbReference type="NCBI Taxonomy" id="41062"/>
    <lineage>
        <taxon>Eukaryota</taxon>
        <taxon>Fungi</taxon>
        <taxon>Dikarya</taxon>
        <taxon>Ascomycota</taxon>
        <taxon>Pezizomycotina</taxon>
        <taxon>Eurotiomycetes</taxon>
        <taxon>Eurotiomycetidae</taxon>
        <taxon>Eurotiales</taxon>
        <taxon>Aspergillaceae</taxon>
        <taxon>Aspergillus</taxon>
        <taxon>Aspergillus subgen. Circumdati</taxon>
    </lineage>
</organism>
<evidence type="ECO:0000313" key="3">
    <source>
        <dbReference type="Proteomes" id="UP000326565"/>
    </source>
</evidence>
<feature type="compositionally biased region" description="Low complexity" evidence="1">
    <location>
        <begin position="59"/>
        <end position="68"/>
    </location>
</feature>
<feature type="compositionally biased region" description="Basic and acidic residues" evidence="1">
    <location>
        <begin position="81"/>
        <end position="94"/>
    </location>
</feature>
<feature type="compositionally biased region" description="Basic and acidic residues" evidence="1">
    <location>
        <begin position="48"/>
        <end position="58"/>
    </location>
</feature>
<gene>
    <name evidence="2" type="ORF">BDV29DRAFT_173377</name>
</gene>
<keyword evidence="3" id="KW-1185">Reference proteome</keyword>
<accession>A0A5N5X1U2</accession>
<dbReference type="AlphaFoldDB" id="A0A5N5X1U2"/>
<dbReference type="OrthoDB" id="4159781at2759"/>
<protein>
    <submittedName>
        <fullName evidence="2">Uncharacterized protein</fullName>
    </submittedName>
</protein>
<dbReference type="Proteomes" id="UP000326565">
    <property type="component" value="Unassembled WGS sequence"/>
</dbReference>
<name>A0A5N5X1U2_9EURO</name>
<reference evidence="2 3" key="1">
    <citation type="submission" date="2019-04" db="EMBL/GenBank/DDBJ databases">
        <title>Friends and foes A comparative genomics study of 23 Aspergillus species from section Flavi.</title>
        <authorList>
            <consortium name="DOE Joint Genome Institute"/>
            <person name="Kjaerbolling I."/>
            <person name="Vesth T."/>
            <person name="Frisvad J.C."/>
            <person name="Nybo J.L."/>
            <person name="Theobald S."/>
            <person name="Kildgaard S."/>
            <person name="Isbrandt T."/>
            <person name="Kuo A."/>
            <person name="Sato A."/>
            <person name="Lyhne E.K."/>
            <person name="Kogle M.E."/>
            <person name="Wiebenga A."/>
            <person name="Kun R.S."/>
            <person name="Lubbers R.J."/>
            <person name="Makela M.R."/>
            <person name="Barry K."/>
            <person name="Chovatia M."/>
            <person name="Clum A."/>
            <person name="Daum C."/>
            <person name="Haridas S."/>
            <person name="He G."/>
            <person name="LaButti K."/>
            <person name="Lipzen A."/>
            <person name="Mondo S."/>
            <person name="Riley R."/>
            <person name="Salamov A."/>
            <person name="Simmons B.A."/>
            <person name="Magnuson J.K."/>
            <person name="Henrissat B."/>
            <person name="Mortensen U.H."/>
            <person name="Larsen T.O."/>
            <person name="Devries R.P."/>
            <person name="Grigoriev I.V."/>
            <person name="Machida M."/>
            <person name="Baker S.E."/>
            <person name="Andersen M.R."/>
        </authorList>
    </citation>
    <scope>NUCLEOTIDE SEQUENCE [LARGE SCALE GENOMIC DNA]</scope>
    <source>
        <strain evidence="2 3">CBS 151.66</strain>
    </source>
</reference>
<feature type="region of interest" description="Disordered" evidence="1">
    <location>
        <begin position="1"/>
        <end position="106"/>
    </location>
</feature>
<sequence length="518" mass="58235">MMAGGKRYTFVNYDSSNSRPTPTQRQTVSAYIGRHFRNRSAPARRQQPPRDDTAEKPHSGGPSSGAAGQLVIRDSLPGRSSRQDGRRAFREKGTGLEASESPRSRPRNANFLLRPVVECFVPAYPTEHRQKVSNILDFHIHYLAARLSHWGTGPTPFMRCWVQMVCGDAVLFDSLAAFTHGVRLTTLEDKVTPNAAMLWHKARALKGLQAKISTLAEDKEAIWTANETILAIFYLMEGAARFGLESEFKSHCLGLFQMMQLRGEVASACLKDLYVMQAAGLVEGTEMASELRYGITQGGHQLSNNKPSTVTSITKRSELQYFQPGLQLEESLRAMVDTLPVGFRDLIALGNLSVEFILLLNEQLQQYDNLGEAAEQQTKGVRRARLLANRSQNAVERLACLGVVAFLTRRTVQMQMFPEVSFINKLTMLGRQIVSSGQTEILCYRELRVWATLAGAEIAATAGATLKQNTHDAMMELLLQERWVDGWNDLERIARRYLWDEKTLTAWKKYWMSYADVH</sequence>